<dbReference type="Pfam" id="PF04063">
    <property type="entry name" value="DUF383"/>
    <property type="match status" value="1"/>
</dbReference>
<dbReference type="Gene3D" id="1.25.10.10">
    <property type="entry name" value="Leucine-rich Repeat Variant"/>
    <property type="match status" value="2"/>
</dbReference>
<protein>
    <submittedName>
        <fullName evidence="2">HGH1-like protein</fullName>
    </submittedName>
</protein>
<name>A0A2P6U5I3_CHLSO</name>
<evidence type="ECO:0000313" key="2">
    <source>
        <dbReference type="EMBL" id="PRW61586.1"/>
    </source>
</evidence>
<dbReference type="STRING" id="3076.A0A2P6U5I3"/>
<comment type="caution">
    <text evidence="2">The sequence shown here is derived from an EMBL/GenBank/DDBJ whole genome shotgun (WGS) entry which is preliminary data.</text>
</comment>
<organism evidence="2 3">
    <name type="scientific">Chlorella sorokiniana</name>
    <name type="common">Freshwater green alga</name>
    <dbReference type="NCBI Taxonomy" id="3076"/>
    <lineage>
        <taxon>Eukaryota</taxon>
        <taxon>Viridiplantae</taxon>
        <taxon>Chlorophyta</taxon>
        <taxon>core chlorophytes</taxon>
        <taxon>Trebouxiophyceae</taxon>
        <taxon>Chlorellales</taxon>
        <taxon>Chlorellaceae</taxon>
        <taxon>Chlorella clade</taxon>
        <taxon>Chlorella</taxon>
    </lineage>
</organism>
<proteinExistence type="predicted"/>
<reference evidence="2 3" key="1">
    <citation type="journal article" date="2018" name="Plant J.">
        <title>Genome sequences of Chlorella sorokiniana UTEX 1602 and Micractinium conductrix SAG 241.80: implications to maltose excretion by a green alga.</title>
        <authorList>
            <person name="Arriola M.B."/>
            <person name="Velmurugan N."/>
            <person name="Zhang Y."/>
            <person name="Plunkett M.H."/>
            <person name="Hondzo H."/>
            <person name="Barney B.M."/>
        </authorList>
    </citation>
    <scope>NUCLEOTIDE SEQUENCE [LARGE SCALE GENOMIC DNA]</scope>
    <source>
        <strain evidence="3">UTEX 1602</strain>
    </source>
</reference>
<dbReference type="InterPro" id="IPR039717">
    <property type="entry name" value="Hgh1"/>
</dbReference>
<feature type="domain" description="Protein HGH1 N-terminal" evidence="1">
    <location>
        <begin position="103"/>
        <end position="245"/>
    </location>
</feature>
<evidence type="ECO:0000259" key="1">
    <source>
        <dbReference type="Pfam" id="PF04063"/>
    </source>
</evidence>
<gene>
    <name evidence="2" type="ORF">C2E21_0598</name>
</gene>
<dbReference type="AlphaFoldDB" id="A0A2P6U5I3"/>
<dbReference type="PANTHER" id="PTHR13387:SF9">
    <property type="entry name" value="PROTEIN HGH1 HOMOLOG"/>
    <property type="match status" value="1"/>
</dbReference>
<keyword evidence="3" id="KW-1185">Reference proteome</keyword>
<dbReference type="EMBL" id="LHPG02000001">
    <property type="protein sequence ID" value="PRW61586.1"/>
    <property type="molecule type" value="Genomic_DNA"/>
</dbReference>
<dbReference type="Proteomes" id="UP000239899">
    <property type="component" value="Unassembled WGS sequence"/>
</dbReference>
<dbReference type="InterPro" id="IPR011989">
    <property type="entry name" value="ARM-like"/>
</dbReference>
<dbReference type="PANTHER" id="PTHR13387">
    <property type="entry name" value="PROTEIN HGH1 HOMOLOG"/>
    <property type="match status" value="1"/>
</dbReference>
<dbReference type="OrthoDB" id="338814at2759"/>
<evidence type="ECO:0000313" key="3">
    <source>
        <dbReference type="Proteomes" id="UP000239899"/>
    </source>
</evidence>
<dbReference type="InterPro" id="IPR007205">
    <property type="entry name" value="Protein_HGH1_N"/>
</dbReference>
<accession>A0A2P6U5I3</accession>
<dbReference type="InterPro" id="IPR016024">
    <property type="entry name" value="ARM-type_fold"/>
</dbReference>
<dbReference type="SUPFAM" id="SSF48371">
    <property type="entry name" value="ARM repeat"/>
    <property type="match status" value="1"/>
</dbReference>
<sequence length="351" mass="37369">MDELDELIAFLDDSRPPIKQHAAELVQGLTGSPEGIAKLAGRSAKLLPPLFRLVPAAEATSRAALVALVNLSQEPEVQQQLLALNAVGRCMDYVREKSCPGRNDLLVMLLANLTSLEAGAEALLQVGKGALEGLNVAVLLKLFLLPVAPNEQDMYEHVATVLPNVTRFAAGRRLLLQPGRGLLQALASQLRSSSELRRRGCAGAIKNCCFSCEADGTANDIAAEGEALALILDVLCGISGKEEDESVRESLAEAVLCLARVDDARKQLWKADAPTLLQKGYEFEENRTVCACMEATAELFLSDGFEPAPQEGGEAVQAAEQAAAAAGQMLGGDALPLPRQEPPRVVIEEID</sequence>